<protein>
    <submittedName>
        <fullName evidence="1">Uncharacterized protein</fullName>
    </submittedName>
</protein>
<comment type="caution">
    <text evidence="1">The sequence shown here is derived from an EMBL/GenBank/DDBJ whole genome shotgun (WGS) entry which is preliminary data.</text>
</comment>
<dbReference type="EMBL" id="JADYXP020000015">
    <property type="protein sequence ID" value="KAL0109375.1"/>
    <property type="molecule type" value="Genomic_DNA"/>
</dbReference>
<dbReference type="AlphaFoldDB" id="A0AAW2F2L7"/>
<evidence type="ECO:0000313" key="2">
    <source>
        <dbReference type="Proteomes" id="UP001430953"/>
    </source>
</evidence>
<evidence type="ECO:0000313" key="1">
    <source>
        <dbReference type="EMBL" id="KAL0109375.1"/>
    </source>
</evidence>
<keyword evidence="2" id="KW-1185">Reference proteome</keyword>
<proteinExistence type="predicted"/>
<reference evidence="1 2" key="1">
    <citation type="submission" date="2023-03" db="EMBL/GenBank/DDBJ databases">
        <title>High recombination rates correlate with genetic variation in Cardiocondyla obscurior ants.</title>
        <authorList>
            <person name="Errbii M."/>
        </authorList>
    </citation>
    <scope>NUCLEOTIDE SEQUENCE [LARGE SCALE GENOMIC DNA]</scope>
    <source>
        <strain evidence="1">Alpha-2009</strain>
        <tissue evidence="1">Whole body</tissue>
    </source>
</reference>
<accession>A0AAW2F2L7</accession>
<name>A0AAW2F2L7_9HYME</name>
<dbReference type="Proteomes" id="UP001430953">
    <property type="component" value="Unassembled WGS sequence"/>
</dbReference>
<organism evidence="1 2">
    <name type="scientific">Cardiocondyla obscurior</name>
    <dbReference type="NCBI Taxonomy" id="286306"/>
    <lineage>
        <taxon>Eukaryota</taxon>
        <taxon>Metazoa</taxon>
        <taxon>Ecdysozoa</taxon>
        <taxon>Arthropoda</taxon>
        <taxon>Hexapoda</taxon>
        <taxon>Insecta</taxon>
        <taxon>Pterygota</taxon>
        <taxon>Neoptera</taxon>
        <taxon>Endopterygota</taxon>
        <taxon>Hymenoptera</taxon>
        <taxon>Apocrita</taxon>
        <taxon>Aculeata</taxon>
        <taxon>Formicoidea</taxon>
        <taxon>Formicidae</taxon>
        <taxon>Myrmicinae</taxon>
        <taxon>Cardiocondyla</taxon>
    </lineage>
</organism>
<gene>
    <name evidence="1" type="ORF">PUN28_014450</name>
</gene>
<sequence>MRGVNETQGRRLPLHHRAATVTPFGLLAVSPEPAKGRDRGGGGGGRIVSSLSFSSTFSASHPVSGRARISGYKRRVCLYFFKRPRRVAPYSTWGTPYVHTRGCLLASGETRTRSSSPTSGLSSGE</sequence>